<evidence type="ECO:0000313" key="2">
    <source>
        <dbReference type="EMBL" id="KAA0152367.1"/>
    </source>
</evidence>
<dbReference type="EMBL" id="VLTM01000004">
    <property type="protein sequence ID" value="KAA0167811.1"/>
    <property type="molecule type" value="Genomic_DNA"/>
</dbReference>
<dbReference type="Proteomes" id="UP000323011">
    <property type="component" value="Unassembled WGS sequence"/>
</dbReference>
<dbReference type="Proteomes" id="UP000322899">
    <property type="component" value="Unassembled WGS sequence"/>
</dbReference>
<proteinExistence type="predicted"/>
<dbReference type="Proteomes" id="UP000325113">
    <property type="component" value="Unassembled WGS sequence"/>
</dbReference>
<keyword evidence="7" id="KW-1185">Reference proteome</keyword>
<gene>
    <name evidence="5" type="ORF">FNF27_01661</name>
    <name evidence="4" type="ORF">FNF28_00579</name>
    <name evidence="2" type="ORF">FNF29_03933</name>
    <name evidence="3" type="ORF">FNF31_00746</name>
</gene>
<dbReference type="OrthoDB" id="10638729at2759"/>
<accession>A0A5A8CID1</accession>
<evidence type="ECO:0000256" key="1">
    <source>
        <dbReference type="SAM" id="MobiDB-lite"/>
    </source>
</evidence>
<evidence type="ECO:0000313" key="4">
    <source>
        <dbReference type="EMBL" id="KAA0171646.1"/>
    </source>
</evidence>
<evidence type="ECO:0000313" key="3">
    <source>
        <dbReference type="EMBL" id="KAA0167811.1"/>
    </source>
</evidence>
<dbReference type="EMBL" id="VLTN01000021">
    <property type="protein sequence ID" value="KAA0152367.1"/>
    <property type="molecule type" value="Genomic_DNA"/>
</dbReference>
<comment type="caution">
    <text evidence="2">The sequence shown here is derived from an EMBL/GenBank/DDBJ whole genome shotgun (WGS) entry which is preliminary data.</text>
</comment>
<feature type="region of interest" description="Disordered" evidence="1">
    <location>
        <begin position="44"/>
        <end position="64"/>
    </location>
</feature>
<sequence length="235" mass="26761">MYKRALALLPPGLRQRIRDLTEFQGGAMDTAFMRATSEETVFDKRARHRKPPASNPAVRMPSGPHAKHYDIGYYHRDPRNLLNRTKQITLEDDTLIRAAKLDQQPIDVQLAALKGHLSGEAKLTHPNLVDTIPDDDMFYEGSPGRRDPDVNRYSKDGLRSAMTTSWSATDKALHKIKPDHLDDPVWMRSRAAAIDVIETSKRKSELLGADVTPTPYKPRFRTLTGVNWQYYDRIV</sequence>
<evidence type="ECO:0000313" key="8">
    <source>
        <dbReference type="Proteomes" id="UP000324907"/>
    </source>
</evidence>
<evidence type="ECO:0000313" key="7">
    <source>
        <dbReference type="Proteomes" id="UP000323011"/>
    </source>
</evidence>
<evidence type="ECO:0000313" key="6">
    <source>
        <dbReference type="Proteomes" id="UP000322899"/>
    </source>
</evidence>
<protein>
    <submittedName>
        <fullName evidence="2">Uncharacterized protein</fullName>
    </submittedName>
</protein>
<evidence type="ECO:0000313" key="9">
    <source>
        <dbReference type="Proteomes" id="UP000325113"/>
    </source>
</evidence>
<dbReference type="EMBL" id="VLTL01000005">
    <property type="protein sequence ID" value="KAA0171646.1"/>
    <property type="molecule type" value="Genomic_DNA"/>
</dbReference>
<dbReference type="Proteomes" id="UP000324907">
    <property type="component" value="Unassembled WGS sequence"/>
</dbReference>
<name>A0A5A8CID1_CAFRO</name>
<dbReference type="EMBL" id="VLTO01000006">
    <property type="protein sequence ID" value="KAA0176839.1"/>
    <property type="molecule type" value="Genomic_DNA"/>
</dbReference>
<evidence type="ECO:0000313" key="5">
    <source>
        <dbReference type="EMBL" id="KAA0176839.1"/>
    </source>
</evidence>
<dbReference type="AlphaFoldDB" id="A0A5A8CID1"/>
<organism evidence="2 7">
    <name type="scientific">Cafeteria roenbergensis</name>
    <name type="common">Marine flagellate</name>
    <dbReference type="NCBI Taxonomy" id="33653"/>
    <lineage>
        <taxon>Eukaryota</taxon>
        <taxon>Sar</taxon>
        <taxon>Stramenopiles</taxon>
        <taxon>Bigyra</taxon>
        <taxon>Opalozoa</taxon>
        <taxon>Bicosoecida</taxon>
        <taxon>Cafeteriaceae</taxon>
        <taxon>Cafeteria</taxon>
    </lineage>
</organism>
<reference evidence="6 7" key="1">
    <citation type="submission" date="2019-07" db="EMBL/GenBank/DDBJ databases">
        <title>Genomes of Cafeteria roenbergensis.</title>
        <authorList>
            <person name="Fischer M.G."/>
            <person name="Hackl T."/>
            <person name="Roman M."/>
        </authorList>
    </citation>
    <scope>NUCLEOTIDE SEQUENCE [LARGE SCALE GENOMIC DNA]</scope>
    <source>
        <strain evidence="2 7">BVI</strain>
        <strain evidence="3 9">Cflag</strain>
        <strain evidence="5 6">E4-10P</strain>
        <strain evidence="4 8">RCC970-E3</strain>
    </source>
</reference>